<dbReference type="Pfam" id="PF00407">
    <property type="entry name" value="Bet_v_1"/>
    <property type="match status" value="1"/>
</dbReference>
<dbReference type="FunFam" id="3.30.530.20:FF:000007">
    <property type="entry name" value="Major pollen allergen Bet v 1-A"/>
    <property type="match status" value="1"/>
</dbReference>
<dbReference type="PANTHER" id="PTHR31213">
    <property type="entry name" value="OS08G0374000 PROTEIN-RELATED"/>
    <property type="match status" value="1"/>
</dbReference>
<dbReference type="PROSITE" id="PS00451">
    <property type="entry name" value="PATHOGENESIS_BETVI"/>
    <property type="match status" value="1"/>
</dbReference>
<dbReference type="AlphaFoldDB" id="A0AAE2CKD9"/>
<evidence type="ECO:0000259" key="3">
    <source>
        <dbReference type="Pfam" id="PF00407"/>
    </source>
</evidence>
<name>A0AAE2CKD9_9LAMI</name>
<keyword evidence="2" id="KW-0611">Plant defense</keyword>
<dbReference type="InterPro" id="IPR000916">
    <property type="entry name" value="Bet_v_I/MLP"/>
</dbReference>
<dbReference type="GO" id="GO:0005634">
    <property type="term" value="C:nucleus"/>
    <property type="evidence" value="ECO:0007669"/>
    <property type="project" value="TreeGrafter"/>
</dbReference>
<dbReference type="CDD" id="cd07816">
    <property type="entry name" value="Bet_v1-like"/>
    <property type="match status" value="1"/>
</dbReference>
<dbReference type="Proteomes" id="UP001293254">
    <property type="component" value="Unassembled WGS sequence"/>
</dbReference>
<dbReference type="GO" id="GO:0005737">
    <property type="term" value="C:cytoplasm"/>
    <property type="evidence" value="ECO:0007669"/>
    <property type="project" value="TreeGrafter"/>
</dbReference>
<dbReference type="GO" id="GO:0010427">
    <property type="term" value="F:abscisic acid binding"/>
    <property type="evidence" value="ECO:0007669"/>
    <property type="project" value="InterPro"/>
</dbReference>
<reference evidence="4" key="2">
    <citation type="journal article" date="2024" name="Plant">
        <title>Genomic evolution and insights into agronomic trait innovations of Sesamum species.</title>
        <authorList>
            <person name="Miao H."/>
            <person name="Wang L."/>
            <person name="Qu L."/>
            <person name="Liu H."/>
            <person name="Sun Y."/>
            <person name="Le M."/>
            <person name="Wang Q."/>
            <person name="Wei S."/>
            <person name="Zheng Y."/>
            <person name="Lin W."/>
            <person name="Duan Y."/>
            <person name="Cao H."/>
            <person name="Xiong S."/>
            <person name="Wang X."/>
            <person name="Wei L."/>
            <person name="Li C."/>
            <person name="Ma Q."/>
            <person name="Ju M."/>
            <person name="Zhao R."/>
            <person name="Li G."/>
            <person name="Mu C."/>
            <person name="Tian Q."/>
            <person name="Mei H."/>
            <person name="Zhang T."/>
            <person name="Gao T."/>
            <person name="Zhang H."/>
        </authorList>
    </citation>
    <scope>NUCLEOTIDE SEQUENCE</scope>
    <source>
        <strain evidence="4">3651</strain>
    </source>
</reference>
<dbReference type="EMBL" id="JACGWO010000006">
    <property type="protein sequence ID" value="KAK4425387.1"/>
    <property type="molecule type" value="Genomic_DNA"/>
</dbReference>
<comment type="similarity">
    <text evidence="1 2">Belongs to the BetVI family.</text>
</comment>
<comment type="caution">
    <text evidence="4">The sequence shown here is derived from an EMBL/GenBank/DDBJ whole genome shotgun (WGS) entry which is preliminary data.</text>
</comment>
<dbReference type="GO" id="GO:0006952">
    <property type="term" value="P:defense response"/>
    <property type="evidence" value="ECO:0007669"/>
    <property type="project" value="UniProtKB-KW"/>
</dbReference>
<evidence type="ECO:0000256" key="1">
    <source>
        <dbReference type="ARBA" id="ARBA00009744"/>
    </source>
</evidence>
<keyword evidence="5" id="KW-1185">Reference proteome</keyword>
<keyword evidence="2" id="KW-0568">Pathogenesis-related protein</keyword>
<dbReference type="PANTHER" id="PTHR31213:SF157">
    <property type="entry name" value="MAJOR ALLERGEN MAL D 1-LIKE"/>
    <property type="match status" value="1"/>
</dbReference>
<organism evidence="4 5">
    <name type="scientific">Sesamum alatum</name>
    <dbReference type="NCBI Taxonomy" id="300844"/>
    <lineage>
        <taxon>Eukaryota</taxon>
        <taxon>Viridiplantae</taxon>
        <taxon>Streptophyta</taxon>
        <taxon>Embryophyta</taxon>
        <taxon>Tracheophyta</taxon>
        <taxon>Spermatophyta</taxon>
        <taxon>Magnoliopsida</taxon>
        <taxon>eudicotyledons</taxon>
        <taxon>Gunneridae</taxon>
        <taxon>Pentapetalae</taxon>
        <taxon>asterids</taxon>
        <taxon>lamiids</taxon>
        <taxon>Lamiales</taxon>
        <taxon>Pedaliaceae</taxon>
        <taxon>Sesamum</taxon>
    </lineage>
</organism>
<dbReference type="InterPro" id="IPR023393">
    <property type="entry name" value="START-like_dom_sf"/>
</dbReference>
<dbReference type="GO" id="GO:0038023">
    <property type="term" value="F:signaling receptor activity"/>
    <property type="evidence" value="ECO:0007669"/>
    <property type="project" value="InterPro"/>
</dbReference>
<dbReference type="SUPFAM" id="SSF55961">
    <property type="entry name" value="Bet v1-like"/>
    <property type="match status" value="1"/>
</dbReference>
<dbReference type="InterPro" id="IPR024949">
    <property type="entry name" value="Bet_v_I_allergen"/>
</dbReference>
<evidence type="ECO:0000313" key="4">
    <source>
        <dbReference type="EMBL" id="KAK4425387.1"/>
    </source>
</evidence>
<dbReference type="GO" id="GO:0009738">
    <property type="term" value="P:abscisic acid-activated signaling pathway"/>
    <property type="evidence" value="ECO:0007669"/>
    <property type="project" value="InterPro"/>
</dbReference>
<sequence length="160" mass="17729">MAVIKYPQEIKVRVSAKRMFKAMVTESYTLLPKIMPVAIKSIQMLQGDGGAGTIRQTNFPDGAPFPYVKHRIDTLDAEKCTSKYTLIEGAVLGDKLESVEYEVKFEESDDGGCIVKIMSEYHTKGDAHLKEEDIKAGKDQAAAFYTIAEEYLLANPDVCA</sequence>
<dbReference type="PRINTS" id="PR00634">
    <property type="entry name" value="BETALLERGEN"/>
</dbReference>
<gene>
    <name evidence="4" type="ORF">Salat_1732700</name>
</gene>
<dbReference type="InterPro" id="IPR050279">
    <property type="entry name" value="Plant_def-hormone_signal"/>
</dbReference>
<evidence type="ECO:0000256" key="2">
    <source>
        <dbReference type="RuleBase" id="RU000409"/>
    </source>
</evidence>
<evidence type="ECO:0000313" key="5">
    <source>
        <dbReference type="Proteomes" id="UP001293254"/>
    </source>
</evidence>
<protein>
    <submittedName>
        <fullName evidence="4">Major allergen Pru ar 1</fullName>
    </submittedName>
</protein>
<proteinExistence type="inferred from homology"/>
<feature type="domain" description="Bet v I/Major latex protein" evidence="3">
    <location>
        <begin position="2"/>
        <end position="154"/>
    </location>
</feature>
<dbReference type="Gene3D" id="3.30.530.20">
    <property type="match status" value="1"/>
</dbReference>
<accession>A0AAE2CKD9</accession>
<reference evidence="4" key="1">
    <citation type="submission" date="2020-06" db="EMBL/GenBank/DDBJ databases">
        <authorList>
            <person name="Li T."/>
            <person name="Hu X."/>
            <person name="Zhang T."/>
            <person name="Song X."/>
            <person name="Zhang H."/>
            <person name="Dai N."/>
            <person name="Sheng W."/>
            <person name="Hou X."/>
            <person name="Wei L."/>
        </authorList>
    </citation>
    <scope>NUCLEOTIDE SEQUENCE</scope>
    <source>
        <strain evidence="4">3651</strain>
        <tissue evidence="4">Leaf</tissue>
    </source>
</reference>
<dbReference type="GO" id="GO:0004864">
    <property type="term" value="F:protein phosphatase inhibitor activity"/>
    <property type="evidence" value="ECO:0007669"/>
    <property type="project" value="InterPro"/>
</dbReference>